<protein>
    <recommendedName>
        <fullName evidence="2">chitin synthase</fullName>
        <ecNumber evidence="2">2.4.1.16</ecNumber>
    </recommendedName>
</protein>
<keyword evidence="10" id="KW-0325">Glycoprotein</keyword>
<reference evidence="16" key="1">
    <citation type="submission" date="2024-01" db="EMBL/GenBank/DDBJ databases">
        <title>Genome insights into chemosensory and detoxification machineries of broad mite, Polyphagotarsonemus latus (Tarsonemidae: Acari).</title>
        <authorList>
            <person name="Muthugoundar M."/>
            <person name="P J A."/>
            <person name="Augustine N."/>
        </authorList>
    </citation>
    <scope>NUCLEOTIDE SEQUENCE</scope>
</reference>
<feature type="transmembrane region" description="Helical" evidence="14">
    <location>
        <begin position="1029"/>
        <end position="1047"/>
    </location>
</feature>
<keyword evidence="6 14" id="KW-0812">Transmembrane</keyword>
<feature type="transmembrane region" description="Helical" evidence="14">
    <location>
        <begin position="378"/>
        <end position="399"/>
    </location>
</feature>
<evidence type="ECO:0000313" key="16">
    <source>
        <dbReference type="EMBL" id="WTM06423.1"/>
    </source>
</evidence>
<gene>
    <name evidence="16" type="primary">CHS</name>
</gene>
<dbReference type="FunFam" id="3.90.550.10:FF:000139">
    <property type="entry name" value="Chitin synthase 8"/>
    <property type="match status" value="1"/>
</dbReference>
<keyword evidence="5" id="KW-0808">Transferase</keyword>
<evidence type="ECO:0000256" key="1">
    <source>
        <dbReference type="ARBA" id="ARBA00004651"/>
    </source>
</evidence>
<keyword evidence="4" id="KW-0328">Glycosyltransferase</keyword>
<evidence type="ECO:0000256" key="13">
    <source>
        <dbReference type="SAM" id="MobiDB-lite"/>
    </source>
</evidence>
<feature type="transmembrane region" description="Helical" evidence="14">
    <location>
        <begin position="1409"/>
        <end position="1430"/>
    </location>
</feature>
<sequence length="1644" mass="190273">MSERYLRNQKNTDNFQNNVFSNKLNNSHLQSNLYDSGSKYQKSYLTGSSSTPQYDISDTQINPYLNNQNEIYLTQSQIKNYNQSGVCYEDFNKQYDNRTSHYNESLFKNDNNPTKGWDVFATTPPVEEDETLDSKIYKVSIKFLKICAYLVTFIVVLTCSVISKTSILFMTSLIKPNKTGISVCSKGIPGLDRDKRYETIFQSNDPERVAWIWSLLLVLIVPEILTLFRSIRICTFKSFKKPKPLVFLTVFLMETFHSIGLIIFVFVVLPELNVIKSAMLTNCLCFIPGILALMSRNSIESFYHIKLVADAIAVLGQTSAFIYWFTLTENSNNLYLTLPLSCILISFGWWENYCEETSNFSFIKSLANMKECLNKSRYFVCIIVSSWKIILFILGTFFVRLKVDGSCLYLLTQFKNAFSQHKVLIARDRTEVNLLSENDGIEGEWLELDVFGSNALKIVFIQIAATWLCYVFGKFACKICIQGFSFTLALILTVPVTMILFTTSCDAHLTDSCALTSILPRHLFWTCPNDSNYNYDSFMNTENTLWTIWILSQIWICFHICKPKCERLATTEKLFINPMYCSAFIDQSMMMNRRRNDLFVHKFDHSNLDKEDRKDANLENQHYETISEPNDEKKTTTCVKKEDYTTRILVCVTMWHETKEEMMQMLKSVFRMDEDQCAKKNAKQYINEKVQDYYEFEVHIYFDDAFEFAQDSDDMEVNRFVKKFFTVLDEAASNVHQTEIRIKPPKKYPTPYGGRLEWVLPGKNKLIVHLKDKLKIRHRKRWSQVMYMYYLLGHCLMDQPIEVTRKSVRAENTYILALDGDINFRPSAVQLLVDLMKKNRRLGAACGRIHPVGSGPMVWYQKFEYAIGHWLQKATEHMIGCVLCSPGCFSLFRAKALMDDNVMRKYTTKAEEALHYVQYDQGEDRWLCTLLLQRGYRVEYSAASDAYTHCPEGFGEFFTQRRRWAPSTMANIMDLLGDYKRTVAINDNISLPYIIYQGMLMVGTVLGPGTIFLMLVGALVAVFRISNWYSFQLNLLPITIFMLICFTMKNQYQIMAAQFLSACYALLMMAVFVGTSIQMTEDGISSPSAMFFIALTGTFFVAAMLHPQEFSCVVPIILYFLSIPSMYLLLIVYSLINLNVVTWGTREIEPRIKKSNLEEEKKIQAEQKKNSLLSYFNKNDNDEEEGGIVISLANLFKCMFFTYKKPNEEKIHLIEIEKSLQTITKQLKNVEKISVQNHKRLLSTSNSNLIKTSSLEALNDKKFDLDSQDSMRINDEDSDMSLDYNKTERDDMVNPFWIEDKDLLDGPICQLPENENQFFKDLIEKYLYPLDENKEEQAKIAADLIELRNRVVFAFFMVNALFILIVFLLQLNKDILHVRWPFGVRENITFIPETNEIRVEKHYLEMEPIGLVFVMFFGTILVIQFVGMLFHRFATLSHILASVELFETKKKLSTEAELNGNAAAIALQFQRLKGINDDDKSSSNHDLGGRNIVERCEERKHARKTKISTLDVAFRKRFEAFTKNANANGFQDSPSTPILGIRSNETLKELKNKGNFFLNDQNDDQMSKNDEFIRMSNNRSTLDKKNAYKTNNQSKKKSSKLENVFNNPVFDGNLDNTDSISLNAMNYTDSSEEKDKKKHYNSQM</sequence>
<evidence type="ECO:0000259" key="15">
    <source>
        <dbReference type="Pfam" id="PF23000"/>
    </source>
</evidence>
<comment type="similarity">
    <text evidence="11">Belongs to the chitin synthase family. Class IV subfamily.</text>
</comment>
<keyword evidence="3" id="KW-1003">Cell membrane</keyword>
<comment type="catalytic activity">
    <reaction evidence="12">
        <text>[(1-&gt;4)-N-acetyl-beta-D-glucosaminyl](n) + UDP-N-acetyl-alpha-D-glucosamine = [(1-&gt;4)-N-acetyl-beta-D-glucosaminyl](n+1) + UDP + H(+)</text>
        <dbReference type="Rhea" id="RHEA:16637"/>
        <dbReference type="Rhea" id="RHEA-COMP:9593"/>
        <dbReference type="Rhea" id="RHEA-COMP:9595"/>
        <dbReference type="ChEBI" id="CHEBI:15378"/>
        <dbReference type="ChEBI" id="CHEBI:17029"/>
        <dbReference type="ChEBI" id="CHEBI:57705"/>
        <dbReference type="ChEBI" id="CHEBI:58223"/>
        <dbReference type="EC" id="2.4.1.16"/>
    </reaction>
</comment>
<evidence type="ECO:0000256" key="8">
    <source>
        <dbReference type="ARBA" id="ARBA00023054"/>
    </source>
</evidence>
<evidence type="ECO:0000256" key="11">
    <source>
        <dbReference type="ARBA" id="ARBA00046329"/>
    </source>
</evidence>
<feature type="domain" description="Chitin synthase chs-1/2 N-terminal putative transporter" evidence="15">
    <location>
        <begin position="138"/>
        <end position="423"/>
    </location>
</feature>
<evidence type="ECO:0000256" key="14">
    <source>
        <dbReference type="SAM" id="Phobius"/>
    </source>
</evidence>
<evidence type="ECO:0000256" key="4">
    <source>
        <dbReference type="ARBA" id="ARBA00022676"/>
    </source>
</evidence>
<feature type="transmembrane region" description="Helical" evidence="14">
    <location>
        <begin position="333"/>
        <end position="350"/>
    </location>
</feature>
<organism evidence="16">
    <name type="scientific">Polyphagotarsonemus latus</name>
    <dbReference type="NCBI Taxonomy" id="1204166"/>
    <lineage>
        <taxon>Eukaryota</taxon>
        <taxon>Metazoa</taxon>
        <taxon>Ecdysozoa</taxon>
        <taxon>Arthropoda</taxon>
        <taxon>Chelicerata</taxon>
        <taxon>Arachnida</taxon>
        <taxon>Acari</taxon>
        <taxon>Acariformes</taxon>
        <taxon>Trombidiformes</taxon>
        <taxon>Prostigmata</taxon>
        <taxon>Eleutherengona</taxon>
        <taxon>Heterostigmata</taxon>
        <taxon>Tarsonemoidea</taxon>
        <taxon>Tarsonemidae</taxon>
        <taxon>Polyphagotarsonemus</taxon>
    </lineage>
</organism>
<feature type="transmembrane region" description="Helical" evidence="14">
    <location>
        <begin position="455"/>
        <end position="472"/>
    </location>
</feature>
<comment type="subcellular location">
    <subcellularLocation>
        <location evidence="1">Cell membrane</location>
        <topology evidence="1">Multi-pass membrane protein</topology>
    </subcellularLocation>
</comment>
<evidence type="ECO:0000256" key="2">
    <source>
        <dbReference type="ARBA" id="ARBA00012543"/>
    </source>
</evidence>
<feature type="transmembrane region" description="Helical" evidence="14">
    <location>
        <begin position="1351"/>
        <end position="1371"/>
    </location>
</feature>
<evidence type="ECO:0000256" key="9">
    <source>
        <dbReference type="ARBA" id="ARBA00023136"/>
    </source>
</evidence>
<dbReference type="CDD" id="cd04190">
    <property type="entry name" value="Chitin_synth_C"/>
    <property type="match status" value="1"/>
</dbReference>
<dbReference type="Gene3D" id="3.90.550.10">
    <property type="entry name" value="Spore Coat Polysaccharide Biosynthesis Protein SpsA, Chain A"/>
    <property type="match status" value="1"/>
</dbReference>
<evidence type="ECO:0000256" key="7">
    <source>
        <dbReference type="ARBA" id="ARBA00022989"/>
    </source>
</evidence>
<keyword evidence="8" id="KW-0175">Coiled coil</keyword>
<dbReference type="InterPro" id="IPR004835">
    <property type="entry name" value="Chitin_synth"/>
</dbReference>
<dbReference type="GO" id="GO:0005886">
    <property type="term" value="C:plasma membrane"/>
    <property type="evidence" value="ECO:0007669"/>
    <property type="project" value="UniProtKB-SubCell"/>
</dbReference>
<feature type="transmembrane region" description="Helical" evidence="14">
    <location>
        <begin position="1117"/>
        <end position="1136"/>
    </location>
</feature>
<accession>A0AAN0LI08</accession>
<dbReference type="Pfam" id="PF23000">
    <property type="entry name" value="ChitinSynthase_IV_N"/>
    <property type="match status" value="1"/>
</dbReference>
<feature type="transmembrane region" description="Helical" evidence="14">
    <location>
        <begin position="479"/>
        <end position="501"/>
    </location>
</feature>
<feature type="transmembrane region" description="Helical" evidence="14">
    <location>
        <begin position="245"/>
        <end position="269"/>
    </location>
</feature>
<feature type="transmembrane region" description="Helical" evidence="14">
    <location>
        <begin position="307"/>
        <end position="327"/>
    </location>
</feature>
<dbReference type="EMBL" id="PP191262">
    <property type="protein sequence ID" value="WTM06423.1"/>
    <property type="molecule type" value="mRNA"/>
</dbReference>
<name>A0AAN0LI08_9ACAR</name>
<feature type="transmembrane region" description="Helical" evidence="14">
    <location>
        <begin position="1059"/>
        <end position="1078"/>
    </location>
</feature>
<evidence type="ECO:0000256" key="5">
    <source>
        <dbReference type="ARBA" id="ARBA00022679"/>
    </source>
</evidence>
<evidence type="ECO:0000256" key="12">
    <source>
        <dbReference type="ARBA" id="ARBA00048014"/>
    </source>
</evidence>
<dbReference type="EC" id="2.4.1.16" evidence="2"/>
<evidence type="ECO:0000256" key="10">
    <source>
        <dbReference type="ARBA" id="ARBA00023180"/>
    </source>
</evidence>
<proteinExistence type="evidence at transcript level"/>
<evidence type="ECO:0000256" key="6">
    <source>
        <dbReference type="ARBA" id="ARBA00022692"/>
    </source>
</evidence>
<evidence type="ECO:0000256" key="3">
    <source>
        <dbReference type="ARBA" id="ARBA00022475"/>
    </source>
</evidence>
<dbReference type="InterPro" id="IPR055120">
    <property type="entry name" value="Chs-1/2_IV_N"/>
</dbReference>
<dbReference type="GO" id="GO:0006031">
    <property type="term" value="P:chitin biosynthetic process"/>
    <property type="evidence" value="ECO:0007669"/>
    <property type="project" value="TreeGrafter"/>
</dbReference>
<feature type="transmembrane region" description="Helical" evidence="14">
    <location>
        <begin position="275"/>
        <end position="295"/>
    </location>
</feature>
<dbReference type="PANTHER" id="PTHR22914:SF42">
    <property type="entry name" value="CHITIN SYNTHASE"/>
    <property type="match status" value="1"/>
</dbReference>
<dbReference type="GO" id="GO:0004100">
    <property type="term" value="F:chitin synthase activity"/>
    <property type="evidence" value="ECO:0007669"/>
    <property type="project" value="UniProtKB-EC"/>
</dbReference>
<dbReference type="Pfam" id="PF03142">
    <property type="entry name" value="Chitin_synth_2"/>
    <property type="match status" value="1"/>
</dbReference>
<feature type="region of interest" description="Disordered" evidence="13">
    <location>
        <begin position="1577"/>
        <end position="1598"/>
    </location>
</feature>
<feature type="transmembrane region" description="Helical" evidence="14">
    <location>
        <begin position="211"/>
        <end position="233"/>
    </location>
</feature>
<dbReference type="InterPro" id="IPR029044">
    <property type="entry name" value="Nucleotide-diphossugar_trans"/>
</dbReference>
<feature type="transmembrane region" description="Helical" evidence="14">
    <location>
        <begin position="143"/>
        <end position="163"/>
    </location>
</feature>
<feature type="transmembrane region" description="Helical" evidence="14">
    <location>
        <begin position="1000"/>
        <end position="1023"/>
    </location>
</feature>
<keyword evidence="9 14" id="KW-0472">Membrane</keyword>
<dbReference type="PANTHER" id="PTHR22914">
    <property type="entry name" value="CHITIN SYNTHASE"/>
    <property type="match status" value="1"/>
</dbReference>
<dbReference type="SUPFAM" id="SSF53448">
    <property type="entry name" value="Nucleotide-diphospho-sugar transferases"/>
    <property type="match status" value="1"/>
</dbReference>
<keyword evidence="7 14" id="KW-1133">Transmembrane helix</keyword>
<feature type="transmembrane region" description="Helical" evidence="14">
    <location>
        <begin position="1084"/>
        <end position="1105"/>
    </location>
</feature>